<dbReference type="InterPro" id="IPR050301">
    <property type="entry name" value="NTE"/>
</dbReference>
<evidence type="ECO:0000256" key="2">
    <source>
        <dbReference type="ARBA" id="ARBA00022963"/>
    </source>
</evidence>
<evidence type="ECO:0000256" key="5">
    <source>
        <dbReference type="SAM" id="Phobius"/>
    </source>
</evidence>
<evidence type="ECO:0000256" key="3">
    <source>
        <dbReference type="ARBA" id="ARBA00023098"/>
    </source>
</evidence>
<feature type="short sequence motif" description="GXSXG" evidence="4">
    <location>
        <begin position="43"/>
        <end position="47"/>
    </location>
</feature>
<protein>
    <submittedName>
        <fullName evidence="7">Patatin-like phospholipase</fullName>
    </submittedName>
</protein>
<dbReference type="PROSITE" id="PS51635">
    <property type="entry name" value="PNPLA"/>
    <property type="match status" value="1"/>
</dbReference>
<dbReference type="InterPro" id="IPR016035">
    <property type="entry name" value="Acyl_Trfase/lysoPLipase"/>
</dbReference>
<evidence type="ECO:0000259" key="6">
    <source>
        <dbReference type="PROSITE" id="PS51635"/>
    </source>
</evidence>
<keyword evidence="5" id="KW-0472">Membrane</keyword>
<keyword evidence="5" id="KW-0812">Transmembrane</keyword>
<evidence type="ECO:0000313" key="7">
    <source>
        <dbReference type="EMBL" id="AGS53015.1"/>
    </source>
</evidence>
<dbReference type="SUPFAM" id="SSF52151">
    <property type="entry name" value="FabD/lysophospholipase-like"/>
    <property type="match status" value="1"/>
</dbReference>
<keyword evidence="3 4" id="KW-0443">Lipid metabolism</keyword>
<dbReference type="Pfam" id="PF01734">
    <property type="entry name" value="Patatin"/>
    <property type="match status" value="1"/>
</dbReference>
<dbReference type="GO" id="GO:0016787">
    <property type="term" value="F:hydrolase activity"/>
    <property type="evidence" value="ECO:0007669"/>
    <property type="project" value="UniProtKB-UniRule"/>
</dbReference>
<proteinExistence type="predicted"/>
<dbReference type="EMBL" id="JQ844219">
    <property type="protein sequence ID" value="AGS53015.1"/>
    <property type="molecule type" value="Genomic_DNA"/>
</dbReference>
<name>A0A806KEE5_9BACT</name>
<feature type="transmembrane region" description="Helical" evidence="5">
    <location>
        <begin position="36"/>
        <end position="55"/>
    </location>
</feature>
<dbReference type="GO" id="GO:0016042">
    <property type="term" value="P:lipid catabolic process"/>
    <property type="evidence" value="ECO:0007669"/>
    <property type="project" value="UniProtKB-UniRule"/>
</dbReference>
<keyword evidence="1 4" id="KW-0378">Hydrolase</keyword>
<feature type="short sequence motif" description="GXGXXG" evidence="4">
    <location>
        <begin position="16"/>
        <end position="21"/>
    </location>
</feature>
<keyword evidence="5" id="KW-1133">Transmembrane helix</keyword>
<accession>A0A806KEE5</accession>
<dbReference type="InterPro" id="IPR045943">
    <property type="entry name" value="DUF6363"/>
</dbReference>
<evidence type="ECO:0000256" key="1">
    <source>
        <dbReference type="ARBA" id="ARBA00022801"/>
    </source>
</evidence>
<dbReference type="AlphaFoldDB" id="A0A806KEE5"/>
<feature type="domain" description="PNPLA" evidence="6">
    <location>
        <begin position="12"/>
        <end position="181"/>
    </location>
</feature>
<feature type="active site" description="Proton acceptor" evidence="4">
    <location>
        <position position="168"/>
    </location>
</feature>
<organism evidence="7">
    <name type="scientific">uncultured bacterium contig00031</name>
    <dbReference type="NCBI Taxonomy" id="1181520"/>
    <lineage>
        <taxon>Bacteria</taxon>
        <taxon>environmental samples</taxon>
    </lineage>
</organism>
<sequence>MESNFELQECGLVLEGGGLRGNYTAGVLDAFLDAGIYFPYVIGVSAGACMGISYISRQRGRNFQILQQFHGDPRYFSIRNLLTTRSIFGKDFLFNQLPNKYIPFDWKTFIASPARFTAVCTCCETGEPEYFEKQPGMEMADYFTAVEASASMPYTSNIVGYKGKKYLDGAITDAIPLKKAEAEGYKRNVVVLTNPAGFRKKDKPHPPNKLLYFRKKNLISALETRVARYNQSLEYVEAEGSAGHAIIIRPSKNHNVGLVEKDKEKLIRLYELGISDTKEMLTQIANGN</sequence>
<feature type="short sequence motif" description="DGA/G" evidence="4">
    <location>
        <begin position="168"/>
        <end position="170"/>
    </location>
</feature>
<dbReference type="Pfam" id="PF19890">
    <property type="entry name" value="DUF6363"/>
    <property type="match status" value="1"/>
</dbReference>
<dbReference type="PANTHER" id="PTHR14226">
    <property type="entry name" value="NEUROPATHY TARGET ESTERASE/SWISS CHEESE D.MELANOGASTER"/>
    <property type="match status" value="1"/>
</dbReference>
<dbReference type="InterPro" id="IPR037483">
    <property type="entry name" value="YjjU-like"/>
</dbReference>
<evidence type="ECO:0000256" key="4">
    <source>
        <dbReference type="PROSITE-ProRule" id="PRU01161"/>
    </source>
</evidence>
<dbReference type="PANTHER" id="PTHR14226:SF25">
    <property type="entry name" value="PHOSPHOESTERASE"/>
    <property type="match status" value="1"/>
</dbReference>
<dbReference type="CDD" id="cd07208">
    <property type="entry name" value="Pat_hypo_Ecoli_yjju_like"/>
    <property type="match status" value="1"/>
</dbReference>
<feature type="active site" description="Nucleophile" evidence="4">
    <location>
        <position position="45"/>
    </location>
</feature>
<dbReference type="Gene3D" id="3.40.1090.10">
    <property type="entry name" value="Cytosolic phospholipase A2 catalytic domain"/>
    <property type="match status" value="2"/>
</dbReference>
<reference evidence="7" key="1">
    <citation type="submission" date="2012-03" db="EMBL/GenBank/DDBJ databases">
        <title>Functional metagenomics reveals considerable lignocellulase gene clusters in the gut microbiome of a wood-feeding higher termite.</title>
        <authorList>
            <person name="Liu N."/>
        </authorList>
    </citation>
    <scope>NUCLEOTIDE SEQUENCE</scope>
</reference>
<dbReference type="InterPro" id="IPR002641">
    <property type="entry name" value="PNPLA_dom"/>
</dbReference>
<keyword evidence="2 4" id="KW-0442">Lipid degradation</keyword>